<evidence type="ECO:0000256" key="1">
    <source>
        <dbReference type="SAM" id="Phobius"/>
    </source>
</evidence>
<comment type="caution">
    <text evidence="2">The sequence shown here is derived from an EMBL/GenBank/DDBJ whole genome shotgun (WGS) entry which is preliminary data.</text>
</comment>
<organism evidence="2 3">
    <name type="scientific">Pseudaquabacterium pictum</name>
    <dbReference type="NCBI Taxonomy" id="2315236"/>
    <lineage>
        <taxon>Bacteria</taxon>
        <taxon>Pseudomonadati</taxon>
        <taxon>Pseudomonadota</taxon>
        <taxon>Betaproteobacteria</taxon>
        <taxon>Burkholderiales</taxon>
        <taxon>Sphaerotilaceae</taxon>
        <taxon>Pseudaquabacterium</taxon>
    </lineage>
</organism>
<keyword evidence="3" id="KW-1185">Reference proteome</keyword>
<sequence length="248" mass="26727">MSTTDPKSNPSGDDATAQLRNQLAKTVLAVSGMAVVLLGVVAVARGDAKDAMQVFNTTLAVFSSWVGTVLAFYFGRENFEAANERVKSLVDRLSPDERASQPVSAVMRPASQTTSIQLTAAEGEAQWLLTALKAKFTGEVSRLPVLDADGRPLFILHGSTVDKYLSTDNQQRQTHTLQQLLDADDHRKALGPNRGFVLVSPTDSLDTAKSRMEAVSGCQDIFVTADGTASQRLAGWITNIRLAKFMQA</sequence>
<evidence type="ECO:0008006" key="4">
    <source>
        <dbReference type="Google" id="ProtNLM"/>
    </source>
</evidence>
<feature type="transmembrane region" description="Helical" evidence="1">
    <location>
        <begin position="55"/>
        <end position="75"/>
    </location>
</feature>
<gene>
    <name evidence="2" type="ORF">AQPW35_42980</name>
</gene>
<accession>A0A480AYM1</accession>
<keyword evidence="1" id="KW-1133">Transmembrane helix</keyword>
<feature type="transmembrane region" description="Helical" evidence="1">
    <location>
        <begin position="23"/>
        <end position="43"/>
    </location>
</feature>
<dbReference type="Proteomes" id="UP000301751">
    <property type="component" value="Unassembled WGS sequence"/>
</dbReference>
<keyword evidence="1" id="KW-0812">Transmembrane</keyword>
<dbReference type="RefSeq" id="WP_228027226.1">
    <property type="nucleotide sequence ID" value="NZ_BJCL01000014.1"/>
</dbReference>
<name>A0A480AYM1_9BURK</name>
<protein>
    <recommendedName>
        <fullName evidence="4">CBS domain-containing protein</fullName>
    </recommendedName>
</protein>
<dbReference type="EMBL" id="BJCL01000014">
    <property type="protein sequence ID" value="GCL65217.1"/>
    <property type="molecule type" value="Genomic_DNA"/>
</dbReference>
<evidence type="ECO:0000313" key="2">
    <source>
        <dbReference type="EMBL" id="GCL65217.1"/>
    </source>
</evidence>
<keyword evidence="1" id="KW-0472">Membrane</keyword>
<evidence type="ECO:0000313" key="3">
    <source>
        <dbReference type="Proteomes" id="UP000301751"/>
    </source>
</evidence>
<proteinExistence type="predicted"/>
<reference evidence="3" key="1">
    <citation type="submission" date="2019-03" db="EMBL/GenBank/DDBJ databases">
        <title>Aquabacterium pictum sp.nov., the first bacteriochlorophyll a-containing freshwater bacterium in the genus Aquabacterium of the class Betaproteobacteria.</title>
        <authorList>
            <person name="Hirose S."/>
            <person name="Tank M."/>
            <person name="Hara E."/>
            <person name="Tamaki H."/>
            <person name="Takaichi S."/>
            <person name="Haruta S."/>
            <person name="Hanada S."/>
        </authorList>
    </citation>
    <scope>NUCLEOTIDE SEQUENCE [LARGE SCALE GENOMIC DNA]</scope>
    <source>
        <strain evidence="3">W35</strain>
    </source>
</reference>
<dbReference type="AlphaFoldDB" id="A0A480AYM1"/>